<evidence type="ECO:0000313" key="2">
    <source>
        <dbReference type="Proteomes" id="UP000054047"/>
    </source>
</evidence>
<dbReference type="Proteomes" id="UP000054047">
    <property type="component" value="Unassembled WGS sequence"/>
</dbReference>
<proteinExistence type="predicted"/>
<accession>A0A0C2GQY2</accession>
<organism evidence="1 2">
    <name type="scientific">Ancylostoma duodenale</name>
    <dbReference type="NCBI Taxonomy" id="51022"/>
    <lineage>
        <taxon>Eukaryota</taxon>
        <taxon>Metazoa</taxon>
        <taxon>Ecdysozoa</taxon>
        <taxon>Nematoda</taxon>
        <taxon>Chromadorea</taxon>
        <taxon>Rhabditida</taxon>
        <taxon>Rhabditina</taxon>
        <taxon>Rhabditomorpha</taxon>
        <taxon>Strongyloidea</taxon>
        <taxon>Ancylostomatidae</taxon>
        <taxon>Ancylostomatinae</taxon>
        <taxon>Ancylostoma</taxon>
    </lineage>
</organism>
<protein>
    <recommendedName>
        <fullName evidence="3">Methyltransferase FkbM domain-containing protein</fullName>
    </recommendedName>
</protein>
<reference evidence="1 2" key="1">
    <citation type="submission" date="2013-12" db="EMBL/GenBank/DDBJ databases">
        <title>Draft genome of the parsitic nematode Ancylostoma duodenale.</title>
        <authorList>
            <person name="Mitreva M."/>
        </authorList>
    </citation>
    <scope>NUCLEOTIDE SEQUENCE [LARGE SCALE GENOMIC DNA]</scope>
    <source>
        <strain evidence="1 2">Zhejiang</strain>
    </source>
</reference>
<evidence type="ECO:0008006" key="3">
    <source>
        <dbReference type="Google" id="ProtNLM"/>
    </source>
</evidence>
<dbReference type="AlphaFoldDB" id="A0A0C2GQY2"/>
<gene>
    <name evidence="1" type="ORF">ANCDUO_10419</name>
</gene>
<sequence length="102" mass="11926">MDLMRLEGVSEIDVLKITTEGSGLMAYDFLRHHKPVQILLEMRGTPLEAFKQLNYISRHGYWLYSYEVNGYLHNRAWYSFIHENAMQQYGVTKLAKILDSGL</sequence>
<dbReference type="EMBL" id="KN732060">
    <property type="protein sequence ID" value="KIH59351.1"/>
    <property type="molecule type" value="Genomic_DNA"/>
</dbReference>
<evidence type="ECO:0000313" key="1">
    <source>
        <dbReference type="EMBL" id="KIH59351.1"/>
    </source>
</evidence>
<dbReference type="OrthoDB" id="10006218at2759"/>
<name>A0A0C2GQY2_9BILA</name>
<keyword evidence="2" id="KW-1185">Reference proteome</keyword>